<evidence type="ECO:0000256" key="7">
    <source>
        <dbReference type="ARBA" id="ARBA00023136"/>
    </source>
</evidence>
<keyword evidence="3" id="KW-1003">Cell membrane</keyword>
<sequence>MHAGKRYSTAELLIWTRKNILKFVILSVIPVLLYEYVNLQWLAVPWTVVALLGTATAFIVGFKNTQTYNRTWEARQIWGSILNSSRAWGVMARDFLDNPQQSKQLVYRHFAWLTALRYAMRDGRSWEAQSLQHNLEYQDKYYSVPEKQSSLESELEKYLSKDELSYIMGTKNKAAQLLSLQSKTIKELYRNHQIDSIQFVEMQRAIKDLYDQQGRSERIKNFPYPRQFATINTVFIRIFCILLPYGMLKDFDKLNETISGVLQGHMIWFVVPFSILICWMYTTLDQVGESTENPFEGSPNDVPISQMSRTIEIDMREMLGETDLPPAIQPQNNIVL</sequence>
<dbReference type="AlphaFoldDB" id="A0A7W5ZII7"/>
<keyword evidence="7 9" id="KW-0472">Membrane</keyword>
<keyword evidence="2" id="KW-0813">Transport</keyword>
<keyword evidence="6" id="KW-0406">Ion transport</keyword>
<evidence type="ECO:0000256" key="6">
    <source>
        <dbReference type="ARBA" id="ARBA00023065"/>
    </source>
</evidence>
<dbReference type="GO" id="GO:0005886">
    <property type="term" value="C:plasma membrane"/>
    <property type="evidence" value="ECO:0007669"/>
    <property type="project" value="UniProtKB-SubCell"/>
</dbReference>
<proteinExistence type="inferred from homology"/>
<keyword evidence="11" id="KW-1185">Reference proteome</keyword>
<dbReference type="Pfam" id="PF25539">
    <property type="entry name" value="Bestrophin_2"/>
    <property type="match status" value="1"/>
</dbReference>
<feature type="transmembrane region" description="Helical" evidence="9">
    <location>
        <begin position="20"/>
        <end position="37"/>
    </location>
</feature>
<keyword evidence="5 9" id="KW-1133">Transmembrane helix</keyword>
<evidence type="ECO:0000313" key="10">
    <source>
        <dbReference type="EMBL" id="MBB3836524.1"/>
    </source>
</evidence>
<dbReference type="RefSeq" id="WP_183971265.1">
    <property type="nucleotide sequence ID" value="NZ_JACIBY010000001.1"/>
</dbReference>
<evidence type="ECO:0000256" key="8">
    <source>
        <dbReference type="ARBA" id="ARBA00034708"/>
    </source>
</evidence>
<evidence type="ECO:0000256" key="2">
    <source>
        <dbReference type="ARBA" id="ARBA00022448"/>
    </source>
</evidence>
<feature type="transmembrane region" description="Helical" evidence="9">
    <location>
        <begin position="228"/>
        <end position="246"/>
    </location>
</feature>
<evidence type="ECO:0000256" key="3">
    <source>
        <dbReference type="ARBA" id="ARBA00022475"/>
    </source>
</evidence>
<reference evidence="10 11" key="1">
    <citation type="submission" date="2020-08" db="EMBL/GenBank/DDBJ databases">
        <title>Genomic Encyclopedia of Type Strains, Phase IV (KMG-IV): sequencing the most valuable type-strain genomes for metagenomic binning, comparative biology and taxonomic classification.</title>
        <authorList>
            <person name="Goeker M."/>
        </authorList>
    </citation>
    <scope>NUCLEOTIDE SEQUENCE [LARGE SCALE GENOMIC DNA]</scope>
    <source>
        <strain evidence="10 11">DSM 17976</strain>
    </source>
</reference>
<evidence type="ECO:0000256" key="5">
    <source>
        <dbReference type="ARBA" id="ARBA00022989"/>
    </source>
</evidence>
<dbReference type="InterPro" id="IPR044669">
    <property type="entry name" value="YneE/VCCN1/2-like"/>
</dbReference>
<evidence type="ECO:0000256" key="9">
    <source>
        <dbReference type="SAM" id="Phobius"/>
    </source>
</evidence>
<keyword evidence="4 9" id="KW-0812">Transmembrane</keyword>
<comment type="similarity">
    <text evidence="8">Belongs to the anion channel-forming bestrophin (TC 1.A.46) family.</text>
</comment>
<gene>
    <name evidence="10" type="ORF">FHS57_000506</name>
</gene>
<dbReference type="Proteomes" id="UP000541352">
    <property type="component" value="Unassembled WGS sequence"/>
</dbReference>
<feature type="transmembrane region" description="Helical" evidence="9">
    <location>
        <begin position="266"/>
        <end position="284"/>
    </location>
</feature>
<organism evidence="10 11">
    <name type="scientific">Runella defluvii</name>
    <dbReference type="NCBI Taxonomy" id="370973"/>
    <lineage>
        <taxon>Bacteria</taxon>
        <taxon>Pseudomonadati</taxon>
        <taxon>Bacteroidota</taxon>
        <taxon>Cytophagia</taxon>
        <taxon>Cytophagales</taxon>
        <taxon>Spirosomataceae</taxon>
        <taxon>Runella</taxon>
    </lineage>
</organism>
<name>A0A7W5ZII7_9BACT</name>
<evidence type="ECO:0000256" key="4">
    <source>
        <dbReference type="ARBA" id="ARBA00022692"/>
    </source>
</evidence>
<dbReference type="PANTHER" id="PTHR33281">
    <property type="entry name" value="UPF0187 PROTEIN YNEE"/>
    <property type="match status" value="1"/>
</dbReference>
<dbReference type="PANTHER" id="PTHR33281:SF19">
    <property type="entry name" value="VOLTAGE-DEPENDENT ANION CHANNEL-FORMING PROTEIN YNEE"/>
    <property type="match status" value="1"/>
</dbReference>
<dbReference type="EMBL" id="JACIBY010000001">
    <property type="protein sequence ID" value="MBB3836524.1"/>
    <property type="molecule type" value="Genomic_DNA"/>
</dbReference>
<feature type="transmembrane region" description="Helical" evidence="9">
    <location>
        <begin position="43"/>
        <end position="62"/>
    </location>
</feature>
<accession>A0A7W5ZII7</accession>
<evidence type="ECO:0000256" key="1">
    <source>
        <dbReference type="ARBA" id="ARBA00004651"/>
    </source>
</evidence>
<comment type="caution">
    <text evidence="10">The sequence shown here is derived from an EMBL/GenBank/DDBJ whole genome shotgun (WGS) entry which is preliminary data.</text>
</comment>
<dbReference type="GO" id="GO:0005254">
    <property type="term" value="F:chloride channel activity"/>
    <property type="evidence" value="ECO:0007669"/>
    <property type="project" value="InterPro"/>
</dbReference>
<comment type="subcellular location">
    <subcellularLocation>
        <location evidence="1">Cell membrane</location>
        <topology evidence="1">Multi-pass membrane protein</topology>
    </subcellularLocation>
</comment>
<protein>
    <submittedName>
        <fullName evidence="10">Putative membrane protein</fullName>
    </submittedName>
</protein>
<evidence type="ECO:0000313" key="11">
    <source>
        <dbReference type="Proteomes" id="UP000541352"/>
    </source>
</evidence>